<protein>
    <recommendedName>
        <fullName evidence="3">Ig-like domain-containing protein</fullName>
    </recommendedName>
</protein>
<proteinExistence type="predicted"/>
<dbReference type="AlphaFoldDB" id="A0A3B3X267"/>
<dbReference type="InterPro" id="IPR013783">
    <property type="entry name" value="Ig-like_fold"/>
</dbReference>
<evidence type="ECO:0000313" key="1">
    <source>
        <dbReference type="Ensembl" id="ENSPMEP00000009039.1"/>
    </source>
</evidence>
<evidence type="ECO:0000313" key="2">
    <source>
        <dbReference type="Proteomes" id="UP000261480"/>
    </source>
</evidence>
<reference evidence="1" key="1">
    <citation type="submission" date="2025-08" db="UniProtKB">
        <authorList>
            <consortium name="Ensembl"/>
        </authorList>
    </citation>
    <scope>IDENTIFICATION</scope>
</reference>
<dbReference type="SUPFAM" id="SSF48726">
    <property type="entry name" value="Immunoglobulin"/>
    <property type="match status" value="1"/>
</dbReference>
<dbReference type="Ensembl" id="ENSPMET00000001455.1">
    <property type="protein sequence ID" value="ENSPMEP00000009039.1"/>
    <property type="gene ID" value="ENSPMEG00000010855.1"/>
</dbReference>
<organism evidence="1 2">
    <name type="scientific">Poecilia mexicana</name>
    <dbReference type="NCBI Taxonomy" id="48701"/>
    <lineage>
        <taxon>Eukaryota</taxon>
        <taxon>Metazoa</taxon>
        <taxon>Chordata</taxon>
        <taxon>Craniata</taxon>
        <taxon>Vertebrata</taxon>
        <taxon>Euteleostomi</taxon>
        <taxon>Actinopterygii</taxon>
        <taxon>Neopterygii</taxon>
        <taxon>Teleostei</taxon>
        <taxon>Neoteleostei</taxon>
        <taxon>Acanthomorphata</taxon>
        <taxon>Ovalentaria</taxon>
        <taxon>Atherinomorphae</taxon>
        <taxon>Cyprinodontiformes</taxon>
        <taxon>Poeciliidae</taxon>
        <taxon>Poeciliinae</taxon>
        <taxon>Poecilia</taxon>
    </lineage>
</organism>
<keyword evidence="2" id="KW-1185">Reference proteome</keyword>
<evidence type="ECO:0008006" key="3">
    <source>
        <dbReference type="Google" id="ProtNLM"/>
    </source>
</evidence>
<dbReference type="InterPro" id="IPR036179">
    <property type="entry name" value="Ig-like_dom_sf"/>
</dbReference>
<dbReference type="Proteomes" id="UP000261480">
    <property type="component" value="Unplaced"/>
</dbReference>
<sequence>RGKQFSTVLGLDVCDQTLHHFSGEIPKPNITLQPAGLVSWGQSVSIRCDVMDGLSGSFIFTNAPSSVIQTINSNSSSATFHIAQVRLGNEGLYQCRDYTSVCFNGEFLIKTSTPASVTLSN</sequence>
<reference evidence="1" key="2">
    <citation type="submission" date="2025-09" db="UniProtKB">
        <authorList>
            <consortium name="Ensembl"/>
        </authorList>
    </citation>
    <scope>IDENTIFICATION</scope>
</reference>
<dbReference type="Gene3D" id="2.60.40.10">
    <property type="entry name" value="Immunoglobulins"/>
    <property type="match status" value="1"/>
</dbReference>
<accession>A0A3B3X267</accession>
<name>A0A3B3X267_9TELE</name>